<dbReference type="CDD" id="cd06261">
    <property type="entry name" value="TM_PBP2"/>
    <property type="match status" value="1"/>
</dbReference>
<evidence type="ECO:0000256" key="1">
    <source>
        <dbReference type="ARBA" id="ARBA00004651"/>
    </source>
</evidence>
<feature type="transmembrane region" description="Helical" evidence="6">
    <location>
        <begin position="143"/>
        <end position="161"/>
    </location>
</feature>
<evidence type="ECO:0000313" key="9">
    <source>
        <dbReference type="Proteomes" id="UP000406256"/>
    </source>
</evidence>
<dbReference type="Proteomes" id="UP000406256">
    <property type="component" value="Unassembled WGS sequence"/>
</dbReference>
<keyword evidence="4 6" id="KW-1133">Transmembrane helix</keyword>
<keyword evidence="5 6" id="KW-0472">Membrane</keyword>
<dbReference type="PROSITE" id="PS50928">
    <property type="entry name" value="ABC_TM1"/>
    <property type="match status" value="1"/>
</dbReference>
<reference evidence="8 9" key="1">
    <citation type="submission" date="2019-08" db="EMBL/GenBank/DDBJ databases">
        <authorList>
            <person name="Peeters C."/>
        </authorList>
    </citation>
    <scope>NUCLEOTIDE SEQUENCE [LARGE SCALE GENOMIC DNA]</scope>
    <source>
        <strain evidence="8 9">LMG 31108</strain>
    </source>
</reference>
<dbReference type="InterPro" id="IPR000515">
    <property type="entry name" value="MetI-like"/>
</dbReference>
<sequence length="274" mass="29015">MSCLIDRVVTWGDGYGYCLARSAANPFKGSMNVAKQYRILYLAGFGLLGVAAAVTGLVYWLGVDSLIKYRGDLVYYTQQHLKLVAISMTLAIVVGVPAGVLISRPMFEKHAERAVQIFNIGNTLPSLAVLALSMAVLGIGDRPAILALWLASLLPIVRNAYEGLRQVPPALRESARGMGMTPAQVLFRVDLPNAMPVIVGGVRTALAINVGTAPLAFLIGADSLGQLIFPGIYLNDQTKLLLGAAGTALLALVLDGIVAFVSGLWFARHGAAAR</sequence>
<evidence type="ECO:0000259" key="7">
    <source>
        <dbReference type="PROSITE" id="PS50928"/>
    </source>
</evidence>
<proteinExistence type="inferred from homology"/>
<evidence type="ECO:0000256" key="4">
    <source>
        <dbReference type="ARBA" id="ARBA00022989"/>
    </source>
</evidence>
<accession>A0A5E4XSU1</accession>
<feature type="transmembrane region" description="Helical" evidence="6">
    <location>
        <begin position="81"/>
        <end position="102"/>
    </location>
</feature>
<protein>
    <submittedName>
        <fullName evidence="8">Glycine/betaine ABC transporter permease</fullName>
    </submittedName>
</protein>
<evidence type="ECO:0000256" key="5">
    <source>
        <dbReference type="ARBA" id="ARBA00023136"/>
    </source>
</evidence>
<feature type="transmembrane region" description="Helical" evidence="6">
    <location>
        <begin position="197"/>
        <end position="220"/>
    </location>
</feature>
<name>A0A5E4XSU1_9BURK</name>
<keyword evidence="2 6" id="KW-0813">Transport</keyword>
<gene>
    <name evidence="8" type="ORF">PAN31108_04073</name>
</gene>
<comment type="subcellular location">
    <subcellularLocation>
        <location evidence="1 6">Cell membrane</location>
        <topology evidence="1 6">Multi-pass membrane protein</topology>
    </subcellularLocation>
</comment>
<evidence type="ECO:0000256" key="2">
    <source>
        <dbReference type="ARBA" id="ARBA00022448"/>
    </source>
</evidence>
<keyword evidence="3 6" id="KW-0812">Transmembrane</keyword>
<dbReference type="Gene3D" id="1.10.3720.10">
    <property type="entry name" value="MetI-like"/>
    <property type="match status" value="1"/>
</dbReference>
<organism evidence="8 9">
    <name type="scientific">Pandoraea anhela</name>
    <dbReference type="NCBI Taxonomy" id="2508295"/>
    <lineage>
        <taxon>Bacteria</taxon>
        <taxon>Pseudomonadati</taxon>
        <taxon>Pseudomonadota</taxon>
        <taxon>Betaproteobacteria</taxon>
        <taxon>Burkholderiales</taxon>
        <taxon>Burkholderiaceae</taxon>
        <taxon>Pandoraea</taxon>
    </lineage>
</organism>
<dbReference type="GO" id="GO:0055085">
    <property type="term" value="P:transmembrane transport"/>
    <property type="evidence" value="ECO:0007669"/>
    <property type="project" value="InterPro"/>
</dbReference>
<feature type="transmembrane region" description="Helical" evidence="6">
    <location>
        <begin position="240"/>
        <end position="267"/>
    </location>
</feature>
<evidence type="ECO:0000256" key="6">
    <source>
        <dbReference type="RuleBase" id="RU363032"/>
    </source>
</evidence>
<feature type="domain" description="ABC transmembrane type-1" evidence="7">
    <location>
        <begin position="77"/>
        <end position="262"/>
    </location>
</feature>
<dbReference type="GO" id="GO:0005886">
    <property type="term" value="C:plasma membrane"/>
    <property type="evidence" value="ECO:0007669"/>
    <property type="project" value="UniProtKB-SubCell"/>
</dbReference>
<dbReference type="InterPro" id="IPR035906">
    <property type="entry name" value="MetI-like_sf"/>
</dbReference>
<dbReference type="EMBL" id="CABPSB010000017">
    <property type="protein sequence ID" value="VVE39511.1"/>
    <property type="molecule type" value="Genomic_DNA"/>
</dbReference>
<dbReference type="InterPro" id="IPR051204">
    <property type="entry name" value="ABC_transp_perm/SBD"/>
</dbReference>
<dbReference type="PANTHER" id="PTHR30177">
    <property type="entry name" value="GLYCINE BETAINE/L-PROLINE TRANSPORT SYSTEM PERMEASE PROTEIN PROW"/>
    <property type="match status" value="1"/>
</dbReference>
<feature type="transmembrane region" description="Helical" evidence="6">
    <location>
        <begin position="114"/>
        <end position="137"/>
    </location>
</feature>
<feature type="transmembrane region" description="Helical" evidence="6">
    <location>
        <begin position="39"/>
        <end position="61"/>
    </location>
</feature>
<dbReference type="GO" id="GO:0031460">
    <property type="term" value="P:glycine betaine transport"/>
    <property type="evidence" value="ECO:0007669"/>
    <property type="project" value="TreeGrafter"/>
</dbReference>
<evidence type="ECO:0000256" key="3">
    <source>
        <dbReference type="ARBA" id="ARBA00022692"/>
    </source>
</evidence>
<dbReference type="FunFam" id="1.10.3720.10:FF:000001">
    <property type="entry name" value="Glycine betaine ABC transporter, permease"/>
    <property type="match status" value="1"/>
</dbReference>
<dbReference type="SUPFAM" id="SSF161098">
    <property type="entry name" value="MetI-like"/>
    <property type="match status" value="1"/>
</dbReference>
<dbReference type="Pfam" id="PF00528">
    <property type="entry name" value="BPD_transp_1"/>
    <property type="match status" value="1"/>
</dbReference>
<comment type="similarity">
    <text evidence="6">Belongs to the binding-protein-dependent transport system permease family.</text>
</comment>
<dbReference type="AlphaFoldDB" id="A0A5E4XSU1"/>
<evidence type="ECO:0000313" key="8">
    <source>
        <dbReference type="EMBL" id="VVE39511.1"/>
    </source>
</evidence>
<dbReference type="PANTHER" id="PTHR30177:SF4">
    <property type="entry name" value="OSMOPROTECTANT IMPORT PERMEASE PROTEIN OSMW"/>
    <property type="match status" value="1"/>
</dbReference>
<keyword evidence="9" id="KW-1185">Reference proteome</keyword>